<comment type="caution">
    <text evidence="1">The sequence shown here is derived from an EMBL/GenBank/DDBJ whole genome shotgun (WGS) entry which is preliminary data.</text>
</comment>
<dbReference type="EMBL" id="CAIX01001227">
    <property type="protein sequence ID" value="CCI11561.1"/>
    <property type="molecule type" value="Genomic_DNA"/>
</dbReference>
<protein>
    <submittedName>
        <fullName evidence="1">Uncharacterized protein</fullName>
    </submittedName>
</protein>
<dbReference type="Proteomes" id="UP000053237">
    <property type="component" value="Unassembled WGS sequence"/>
</dbReference>
<keyword evidence="2" id="KW-1185">Reference proteome</keyword>
<proteinExistence type="predicted"/>
<organism evidence="1 2">
    <name type="scientific">Albugo candida</name>
    <dbReference type="NCBI Taxonomy" id="65357"/>
    <lineage>
        <taxon>Eukaryota</taxon>
        <taxon>Sar</taxon>
        <taxon>Stramenopiles</taxon>
        <taxon>Oomycota</taxon>
        <taxon>Peronosporomycetes</taxon>
        <taxon>Albuginales</taxon>
        <taxon>Albuginaceae</taxon>
        <taxon>Albugo</taxon>
    </lineage>
</organism>
<name>A0A024FX27_9STRA</name>
<dbReference type="InParanoid" id="A0A024FX27"/>
<evidence type="ECO:0000313" key="1">
    <source>
        <dbReference type="EMBL" id="CCI11561.1"/>
    </source>
</evidence>
<evidence type="ECO:0000313" key="2">
    <source>
        <dbReference type="Proteomes" id="UP000053237"/>
    </source>
</evidence>
<gene>
    <name evidence="1" type="ORF">BN9_131200</name>
</gene>
<dbReference type="AlphaFoldDB" id="A0A024FX27"/>
<accession>A0A024FX27</accession>
<reference evidence="1 2" key="1">
    <citation type="submission" date="2012-05" db="EMBL/GenBank/DDBJ databases">
        <title>Recombination and specialization in a pathogen metapopulation.</title>
        <authorList>
            <person name="Gardiner A."/>
            <person name="Kemen E."/>
            <person name="Schultz-Larsen T."/>
            <person name="MacLean D."/>
            <person name="Van Oosterhout C."/>
            <person name="Jones J.D.G."/>
        </authorList>
    </citation>
    <scope>NUCLEOTIDE SEQUENCE [LARGE SCALE GENOMIC DNA]</scope>
    <source>
        <strain evidence="1 2">Ac Nc2</strain>
    </source>
</reference>
<sequence length="102" mass="11963">MKNCFLCLNIQSNHLLSLLCFPYLYHSFMSEFKLPSHRPSCFLQLHLIVSSSTLLNRASTQWINRFSRYQRMDGVLSTDESRVQRHLTCTSSLNQPLRNRPS</sequence>